<dbReference type="EMBL" id="LK995470">
    <property type="protein sequence ID" value="CED90296.1"/>
    <property type="molecule type" value="Genomic_DNA"/>
</dbReference>
<evidence type="ECO:0000313" key="2">
    <source>
        <dbReference type="EMBL" id="CED90296.1"/>
    </source>
</evidence>
<proteinExistence type="predicted"/>
<gene>
    <name evidence="2" type="ORF">AAM4_0401</name>
</gene>
<sequence length="189" mass="19664">MEPLMQFKSHIAGKNADVAIYPDRIVWSRKGWLGAGSKAALGVMTMGASLLATGIRRSEDGEVIPISSVSHVGKRRGKGLNTEVVFTTSGGDLVMRVGHGLADKVIETVMAIQRGDVPLAPVDTAPSYGQAPTQAPAAGYGVAPEPAAPSAAGGEDVMAQIQQLASLRDAGVLTEEEFTAKKAELLSRL</sequence>
<name>A0A1L7RG21_9ACTO</name>
<accession>A0A1L7RG21</accession>
<dbReference type="Pfam" id="PF09851">
    <property type="entry name" value="SHOCT"/>
    <property type="match status" value="1"/>
</dbReference>
<reference evidence="2" key="1">
    <citation type="submission" date="2014-07" db="EMBL/GenBank/DDBJ databases">
        <authorList>
            <person name="Zhang J.E."/>
            <person name="Yang H."/>
            <person name="Guo J."/>
            <person name="Deng Z."/>
            <person name="Luo H."/>
            <person name="Luo M."/>
            <person name="Zhao B."/>
        </authorList>
    </citation>
    <scope>NUCLEOTIDE SEQUENCE</scope>
    <source>
        <strain evidence="2">AM4</strain>
    </source>
</reference>
<organism evidence="2">
    <name type="scientific">Actinomyces succiniciruminis</name>
    <dbReference type="NCBI Taxonomy" id="1522002"/>
    <lineage>
        <taxon>Bacteria</taxon>
        <taxon>Bacillati</taxon>
        <taxon>Actinomycetota</taxon>
        <taxon>Actinomycetes</taxon>
        <taxon>Actinomycetales</taxon>
        <taxon>Actinomycetaceae</taxon>
        <taxon>Actinomyces</taxon>
    </lineage>
</organism>
<evidence type="ECO:0000259" key="1">
    <source>
        <dbReference type="Pfam" id="PF09851"/>
    </source>
</evidence>
<dbReference type="RefSeq" id="WP_210578633.1">
    <property type="nucleotide sequence ID" value="NZ_LK995470.1"/>
</dbReference>
<protein>
    <submittedName>
        <fullName evidence="2">Short C-terminal domain</fullName>
    </submittedName>
</protein>
<dbReference type="InterPro" id="IPR018649">
    <property type="entry name" value="SHOCT"/>
</dbReference>
<dbReference type="AlphaFoldDB" id="A0A1L7RG21"/>
<feature type="domain" description="SHOCT" evidence="1">
    <location>
        <begin position="159"/>
        <end position="186"/>
    </location>
</feature>